<proteinExistence type="predicted"/>
<dbReference type="SMART" id="SM00355">
    <property type="entry name" value="ZnF_C2H2"/>
    <property type="match status" value="2"/>
</dbReference>
<dbReference type="PROSITE" id="PS00028">
    <property type="entry name" value="ZINC_FINGER_C2H2_1"/>
    <property type="match status" value="2"/>
</dbReference>
<feature type="non-terminal residue" evidence="2">
    <location>
        <position position="1191"/>
    </location>
</feature>
<reference evidence="2" key="1">
    <citation type="submission" date="2020-04" db="EMBL/GenBank/DDBJ databases">
        <authorList>
            <person name="Alioto T."/>
            <person name="Alioto T."/>
            <person name="Gomez Garrido J."/>
        </authorList>
    </citation>
    <scope>NUCLEOTIDE SEQUENCE</scope>
    <source>
        <strain evidence="2">A484AB</strain>
    </source>
</reference>
<dbReference type="InterPro" id="IPR013087">
    <property type="entry name" value="Znf_C2H2_type"/>
</dbReference>
<name>A0A6S7I9G6_PARCT</name>
<dbReference type="PROSITE" id="PS50157">
    <property type="entry name" value="ZINC_FINGER_C2H2_2"/>
    <property type="match status" value="1"/>
</dbReference>
<dbReference type="EMBL" id="CACRXK020004527">
    <property type="protein sequence ID" value="CAB4003061.1"/>
    <property type="molecule type" value="Genomic_DNA"/>
</dbReference>
<dbReference type="Proteomes" id="UP001152795">
    <property type="component" value="Unassembled WGS sequence"/>
</dbReference>
<feature type="compositionally biased region" description="Polar residues" evidence="1">
    <location>
        <begin position="1164"/>
        <end position="1191"/>
    </location>
</feature>
<evidence type="ECO:0000256" key="1">
    <source>
        <dbReference type="SAM" id="MobiDB-lite"/>
    </source>
</evidence>
<evidence type="ECO:0000313" key="2">
    <source>
        <dbReference type="EMBL" id="CAB4003061.1"/>
    </source>
</evidence>
<sequence length="1191" mass="135627">MADIAPKTPTKIYSRKGRKPKAASVDDYCRACKCSLKNKYGSLGSFVNVFKQTNRAEFRGIVVASVCEQSGLQLKEISSLSTRICPSCSRKIKTFIDLHTFFSSEINKPGPETAISTEITTAKRLLQLTPGKSPSRKARRISAEADSVHTPIENKLRTPASRRRILSCNDKENNDNILSHLNIEDIIECQTTRVKVLILSPNGDIKVTTPQDKITIGIVKNLALKNWKAATNAFISHKDALPELLEALNRNVNREFKEFCKSNTILKGRKPDELVAFSNKLLAKEVEVYLPFWNACVRGSCGEKINCGKDAVNAIALTTATVARQRIKDLSAFHYRVSTVLCHSGVSFDGAVLLNKFGICMSPQRMINLQREMGKEHDAKLQVWKREVQKNESACMLLQEVISKQLPPLAEDDMELNRTVDMNEESLQHYKFYNKDIFNYCLSVIVPIKEQLNECQTTDDVLKAALDVLKGQEIPYYKIVGDNLDFEVHARVQSKSHNNQSIHWTHQYGIRDRVVDRTLETTERQKPVNKIQLSSLLADEATCLRLQKRWAVLVSRFVTTYLKEFRYLNNHALWHIPHKYSTEMAQKSEICSLDLEFVNANISGEMAQLMISNQDRYVPSFINDTGNKEIISPVAMHGDQLFEERARNVQWTYRVGENKFDKLEGVSTEFADWHAKVTLYKIEFDRFVKSSSAGELGTTRSSLNRTGKTTAAQGIDKKYNEYKEFNDREVEAHICAAFMEMSDMVTMESLPSYDLPDDTVPRDAKSQWLLHICEQLVKTHLFGSGEITDFVQKADDLQRALGGPFHCRQDDCHKIYNQHSRRIKHEIDVHGTKFNECTASDLDEFGYYNCAAGCGYVFSTKTAQNRHLRDKHGDFELDNEVQDDNCTLPKSDYKFNYHQSKLMFGLLLRDFNDTIREGDGEHLFDLYKLALLLYHSEKHTKYAYVVLLHLLKIVAILPEFDAHRLKWNRFYNKYGGKGNNISLDLKKEQQNKVLNTFWRALGANINKANAARVAHALEPLEAIMESVNADCRYGGRMGRRSVSNQEESVRQIVDDLVAEKVFHFTEGREGHPSFPHFDGRLVRDIDHREVHGWINGPLSYEIKVGPNQIWRRHIDQLRASSVKGNDQSDDTAEPHPELGETGQNIAPAEEIVAEPDIELATNPPVVQQQEAGRATTGSEQRYPTRSHQPPE</sequence>
<organism evidence="2 3">
    <name type="scientific">Paramuricea clavata</name>
    <name type="common">Red gorgonian</name>
    <name type="synonym">Violescent sea-whip</name>
    <dbReference type="NCBI Taxonomy" id="317549"/>
    <lineage>
        <taxon>Eukaryota</taxon>
        <taxon>Metazoa</taxon>
        <taxon>Cnidaria</taxon>
        <taxon>Anthozoa</taxon>
        <taxon>Octocorallia</taxon>
        <taxon>Malacalcyonacea</taxon>
        <taxon>Plexauridae</taxon>
        <taxon>Paramuricea</taxon>
    </lineage>
</organism>
<accession>A0A6S7I9G6</accession>
<protein>
    <submittedName>
        <fullName evidence="2">Uncharacterized protein</fullName>
    </submittedName>
</protein>
<keyword evidence="3" id="KW-1185">Reference proteome</keyword>
<dbReference type="Pfam" id="PF20231">
    <property type="entry name" value="DUF6589"/>
    <property type="match status" value="1"/>
</dbReference>
<dbReference type="OrthoDB" id="6123456at2759"/>
<gene>
    <name evidence="2" type="ORF">PACLA_8A088059</name>
</gene>
<evidence type="ECO:0000313" key="3">
    <source>
        <dbReference type="Proteomes" id="UP001152795"/>
    </source>
</evidence>
<dbReference type="AlphaFoldDB" id="A0A6S7I9G6"/>
<comment type="caution">
    <text evidence="2">The sequence shown here is derived from an EMBL/GenBank/DDBJ whole genome shotgun (WGS) entry which is preliminary data.</text>
</comment>
<dbReference type="InterPro" id="IPR046496">
    <property type="entry name" value="DUF6589"/>
</dbReference>
<feature type="region of interest" description="Disordered" evidence="1">
    <location>
        <begin position="1120"/>
        <end position="1191"/>
    </location>
</feature>